<dbReference type="PANTHER" id="PTHR42722">
    <property type="entry name" value="LEUCINE DEHYDROGENASE"/>
    <property type="match status" value="1"/>
</dbReference>
<dbReference type="CDD" id="cd01075">
    <property type="entry name" value="NAD_bind_Leu_Phe_Val_DH"/>
    <property type="match status" value="1"/>
</dbReference>
<dbReference type="InterPro" id="IPR006095">
    <property type="entry name" value="Glu/Leu/Phe/Val/Trp_DH"/>
</dbReference>
<reference evidence="8 9" key="1">
    <citation type="submission" date="2016-11" db="EMBL/GenBank/DDBJ databases">
        <authorList>
            <person name="Varghese N."/>
            <person name="Submissions S."/>
        </authorList>
    </citation>
    <scope>NUCLEOTIDE SEQUENCE [LARGE SCALE GENOMIC DNA]</scope>
    <source>
        <strain evidence="8 9">DSM 29620</strain>
    </source>
</reference>
<keyword evidence="9" id="KW-1185">Reference proteome</keyword>
<evidence type="ECO:0000256" key="6">
    <source>
        <dbReference type="RuleBase" id="RU004417"/>
    </source>
</evidence>
<evidence type="ECO:0000313" key="9">
    <source>
        <dbReference type="Proteomes" id="UP000324252"/>
    </source>
</evidence>
<feature type="active site" description="Proton donor/acceptor" evidence="4">
    <location>
        <position position="81"/>
    </location>
</feature>
<dbReference type="Gene3D" id="3.40.50.720">
    <property type="entry name" value="NAD(P)-binding Rossmann-like Domain"/>
    <property type="match status" value="1"/>
</dbReference>
<comment type="similarity">
    <text evidence="1 6">Belongs to the Glu/Leu/Phe/Val dehydrogenases family.</text>
</comment>
<protein>
    <submittedName>
        <fullName evidence="8">Leucine dehydrogenase</fullName>
    </submittedName>
</protein>
<feature type="domain" description="Glutamate/phenylalanine/leucine/valine/L-tryptophan dehydrogenase C-terminal" evidence="7">
    <location>
        <begin position="145"/>
        <end position="352"/>
    </location>
</feature>
<proteinExistence type="inferred from homology"/>
<dbReference type="InterPro" id="IPR016211">
    <property type="entry name" value="Glu/Phe/Leu/Val/Trp_DH_bac/arc"/>
</dbReference>
<dbReference type="EMBL" id="FQZZ01000014">
    <property type="protein sequence ID" value="SHK96399.1"/>
    <property type="molecule type" value="Genomic_DNA"/>
</dbReference>
<evidence type="ECO:0000256" key="3">
    <source>
        <dbReference type="ARBA" id="ARBA00023027"/>
    </source>
</evidence>
<dbReference type="PANTHER" id="PTHR42722:SF1">
    <property type="entry name" value="VALINE DEHYDROGENASE"/>
    <property type="match status" value="1"/>
</dbReference>
<dbReference type="PROSITE" id="PS00074">
    <property type="entry name" value="GLFV_DEHYDROGENASE"/>
    <property type="match status" value="1"/>
</dbReference>
<dbReference type="SUPFAM" id="SSF53223">
    <property type="entry name" value="Aminoacid dehydrogenase-like, N-terminal domain"/>
    <property type="match status" value="1"/>
</dbReference>
<gene>
    <name evidence="8" type="ORF">SAMN05444142_11471</name>
</gene>
<dbReference type="PIRSF" id="PIRSF000188">
    <property type="entry name" value="Phe_leu_dh"/>
    <property type="match status" value="1"/>
</dbReference>
<evidence type="ECO:0000256" key="4">
    <source>
        <dbReference type="PIRSR" id="PIRSR000188-1"/>
    </source>
</evidence>
<evidence type="ECO:0000313" key="8">
    <source>
        <dbReference type="EMBL" id="SHK96399.1"/>
    </source>
</evidence>
<dbReference type="InterPro" id="IPR036291">
    <property type="entry name" value="NAD(P)-bd_dom_sf"/>
</dbReference>
<dbReference type="Pfam" id="PF02812">
    <property type="entry name" value="ELFV_dehydrog_N"/>
    <property type="match status" value="1"/>
</dbReference>
<dbReference type="GO" id="GO:0000166">
    <property type="term" value="F:nucleotide binding"/>
    <property type="evidence" value="ECO:0007669"/>
    <property type="project" value="UniProtKB-KW"/>
</dbReference>
<dbReference type="GO" id="GO:0006520">
    <property type="term" value="P:amino acid metabolic process"/>
    <property type="evidence" value="ECO:0007669"/>
    <property type="project" value="InterPro"/>
</dbReference>
<keyword evidence="3 5" id="KW-0520">NAD</keyword>
<dbReference type="OrthoDB" id="9803297at2"/>
<dbReference type="Gene3D" id="3.40.50.10860">
    <property type="entry name" value="Leucine Dehydrogenase, chain A, domain 1"/>
    <property type="match status" value="1"/>
</dbReference>
<evidence type="ECO:0000259" key="7">
    <source>
        <dbReference type="SMART" id="SM00839"/>
    </source>
</evidence>
<organism evidence="8 9">
    <name type="scientific">Lutimaribacter pacificus</name>
    <dbReference type="NCBI Taxonomy" id="391948"/>
    <lineage>
        <taxon>Bacteria</taxon>
        <taxon>Pseudomonadati</taxon>
        <taxon>Pseudomonadota</taxon>
        <taxon>Alphaproteobacteria</taxon>
        <taxon>Rhodobacterales</taxon>
        <taxon>Roseobacteraceae</taxon>
        <taxon>Lutimaribacter</taxon>
    </lineage>
</organism>
<dbReference type="SUPFAM" id="SSF51735">
    <property type="entry name" value="NAD(P)-binding Rossmann-fold domains"/>
    <property type="match status" value="1"/>
</dbReference>
<keyword evidence="5" id="KW-0547">Nucleotide-binding</keyword>
<dbReference type="Proteomes" id="UP000324252">
    <property type="component" value="Unassembled WGS sequence"/>
</dbReference>
<feature type="binding site" evidence="5">
    <location>
        <begin position="181"/>
        <end position="186"/>
    </location>
    <ligand>
        <name>NAD(+)</name>
        <dbReference type="ChEBI" id="CHEBI:57540"/>
    </ligand>
</feature>
<evidence type="ECO:0000256" key="2">
    <source>
        <dbReference type="ARBA" id="ARBA00023002"/>
    </source>
</evidence>
<accession>A0A1H0NQA5</accession>
<dbReference type="Pfam" id="PF00208">
    <property type="entry name" value="ELFV_dehydrog"/>
    <property type="match status" value="2"/>
</dbReference>
<dbReference type="GO" id="GO:0016639">
    <property type="term" value="F:oxidoreductase activity, acting on the CH-NH2 group of donors, NAD or NADP as acceptor"/>
    <property type="evidence" value="ECO:0007669"/>
    <property type="project" value="InterPro"/>
</dbReference>
<dbReference type="InterPro" id="IPR006097">
    <property type="entry name" value="Glu/Leu/Phe/Val/Trp_DH_dimer"/>
</dbReference>
<keyword evidence="2 6" id="KW-0560">Oxidoreductase</keyword>
<evidence type="ECO:0000256" key="5">
    <source>
        <dbReference type="PIRSR" id="PIRSR000188-2"/>
    </source>
</evidence>
<evidence type="ECO:0000256" key="1">
    <source>
        <dbReference type="ARBA" id="ARBA00006382"/>
    </source>
</evidence>
<dbReference type="PRINTS" id="PR00082">
    <property type="entry name" value="GLFDHDRGNASE"/>
</dbReference>
<dbReference type="InterPro" id="IPR046346">
    <property type="entry name" value="Aminoacid_DH-like_N_sf"/>
</dbReference>
<dbReference type="AlphaFoldDB" id="A0A1H0NQA5"/>
<sequence>MTELREETPPEGFERLVRIEDPESGLRGFICIHSTACGPAAGGCRMWPYDSPEAARRDVLRLAEGMTHKNALADIGLGGGKAVIIGDPATDKSAALLRAFGRAVEALGGQYYTAEDVGISTDDMAQAAMETPYAVGLGSGRYASGDPSPFTAEGVFQCMKAGADEVFGTDELTGRRVLVQGLGHVGMALAGKLHAAGAKLIVSDLDRAVLDRAMRDLGATICPPDAIFDQEMDIFAPCALGGILTHDTADKLTARLVCGAANNQLASAGVAETLRAAGIRYLPDYVVNAGGIISIAGEIHRSDDWNREARLTTISRRIRDILATSRTSGKTTIAVANDMVDGILAKAANDARREREGLE</sequence>
<dbReference type="InterPro" id="IPR006096">
    <property type="entry name" value="Glu/Leu/Phe/Val/Trp_DH_C"/>
</dbReference>
<dbReference type="InterPro" id="IPR033524">
    <property type="entry name" value="Glu/Leu/Phe/Val_DH_AS"/>
</dbReference>
<name>A0A1H0NQA5_9RHOB</name>
<dbReference type="RefSeq" id="WP_149789696.1">
    <property type="nucleotide sequence ID" value="NZ_FNIO01000014.1"/>
</dbReference>
<dbReference type="SMART" id="SM00839">
    <property type="entry name" value="ELFV_dehydrog"/>
    <property type="match status" value="1"/>
</dbReference>